<sequence>MLDLFLLFRQNTRWGSSNRAFTRWLPADYQDGISRPRGWTPNEKVNGFILPLVREVSNRILAGSNDLESDPNFTHLVTIFGQWTDHDLTFTPHSPVIRSFSDGIDCDASCANTEPCFPIP</sequence>
<dbReference type="GO" id="GO:0020037">
    <property type="term" value="F:heme binding"/>
    <property type="evidence" value="ECO:0007669"/>
    <property type="project" value="InterPro"/>
</dbReference>
<dbReference type="Gene3D" id="1.10.640.10">
    <property type="entry name" value="Haem peroxidase domain superfamily, animal type"/>
    <property type="match status" value="1"/>
</dbReference>
<dbReference type="PANTHER" id="PTHR11475:SF63">
    <property type="entry name" value="EOSINOPHIL PEROXIDASE"/>
    <property type="match status" value="1"/>
</dbReference>
<dbReference type="GO" id="GO:0004601">
    <property type="term" value="F:peroxidase activity"/>
    <property type="evidence" value="ECO:0007669"/>
    <property type="project" value="InterPro"/>
</dbReference>
<dbReference type="GeneID" id="103375687"/>
<accession>A0A9Y4U441</accession>
<dbReference type="InterPro" id="IPR019791">
    <property type="entry name" value="Haem_peroxidase_animal"/>
</dbReference>
<dbReference type="InterPro" id="IPR010255">
    <property type="entry name" value="Haem_peroxidase_sf"/>
</dbReference>
<evidence type="ECO:0000313" key="1">
    <source>
        <dbReference type="Proteomes" id="UP000694891"/>
    </source>
</evidence>
<dbReference type="PANTHER" id="PTHR11475">
    <property type="entry name" value="OXIDASE/PEROXIDASE"/>
    <property type="match status" value="1"/>
</dbReference>
<dbReference type="PROSITE" id="PS50292">
    <property type="entry name" value="PEROXIDASE_3"/>
    <property type="match status" value="1"/>
</dbReference>
<keyword evidence="1" id="KW-1185">Reference proteome</keyword>
<dbReference type="Pfam" id="PF03098">
    <property type="entry name" value="An_peroxidase"/>
    <property type="match status" value="1"/>
</dbReference>
<dbReference type="AlphaFoldDB" id="A0A9Y4U441"/>
<name>A0A9Y4U441_9TELE</name>
<dbReference type="GO" id="GO:0006979">
    <property type="term" value="P:response to oxidative stress"/>
    <property type="evidence" value="ECO:0007669"/>
    <property type="project" value="InterPro"/>
</dbReference>
<dbReference type="Proteomes" id="UP000694891">
    <property type="component" value="Unplaced"/>
</dbReference>
<evidence type="ECO:0000313" key="2">
    <source>
        <dbReference type="RefSeq" id="XP_008304225.1"/>
    </source>
</evidence>
<dbReference type="GO" id="GO:0005615">
    <property type="term" value="C:extracellular space"/>
    <property type="evidence" value="ECO:0007669"/>
    <property type="project" value="TreeGrafter"/>
</dbReference>
<dbReference type="RefSeq" id="XP_008304225.1">
    <property type="nucleotide sequence ID" value="XM_008306003.1"/>
</dbReference>
<feature type="non-terminal residue" evidence="2">
    <location>
        <position position="120"/>
    </location>
</feature>
<protein>
    <submittedName>
        <fullName evidence="2">Eosinophil peroxidase-like</fullName>
    </submittedName>
</protein>
<dbReference type="InterPro" id="IPR037120">
    <property type="entry name" value="Haem_peroxidase_sf_animal"/>
</dbReference>
<organism evidence="1 2">
    <name type="scientific">Stegastes partitus</name>
    <name type="common">bicolor damselfish</name>
    <dbReference type="NCBI Taxonomy" id="144197"/>
    <lineage>
        <taxon>Eukaryota</taxon>
        <taxon>Metazoa</taxon>
        <taxon>Chordata</taxon>
        <taxon>Craniata</taxon>
        <taxon>Vertebrata</taxon>
        <taxon>Euteleostomi</taxon>
        <taxon>Actinopterygii</taxon>
        <taxon>Neopterygii</taxon>
        <taxon>Teleostei</taxon>
        <taxon>Neoteleostei</taxon>
        <taxon>Acanthomorphata</taxon>
        <taxon>Ovalentaria</taxon>
        <taxon>Pomacentridae</taxon>
        <taxon>Stegastes</taxon>
    </lineage>
</organism>
<proteinExistence type="predicted"/>
<reference evidence="2" key="1">
    <citation type="submission" date="2025-08" db="UniProtKB">
        <authorList>
            <consortium name="RefSeq"/>
        </authorList>
    </citation>
    <scope>IDENTIFICATION</scope>
</reference>
<dbReference type="SUPFAM" id="SSF48113">
    <property type="entry name" value="Heme-dependent peroxidases"/>
    <property type="match status" value="1"/>
</dbReference>
<gene>
    <name evidence="2" type="primary">LOC103375687</name>
</gene>